<keyword evidence="3" id="KW-1185">Reference proteome</keyword>
<dbReference type="SUPFAM" id="SSF53697">
    <property type="entry name" value="SIS domain"/>
    <property type="match status" value="1"/>
</dbReference>
<dbReference type="GO" id="GO:1901135">
    <property type="term" value="P:carbohydrate derivative metabolic process"/>
    <property type="evidence" value="ECO:0007669"/>
    <property type="project" value="InterPro"/>
</dbReference>
<dbReference type="OrthoDB" id="9805185at2"/>
<sequence>MKAHLTYFSKIIEILEKVQSEEKENIEKAVSLFCEAVENKQSIFVFGASHAGILTEELFYRAGGLAVINPILESSLMLNTRPITFTSRMERLIGYGEAIAEKTPLRKGDVILCHSVSGRNPVMIDFALKAREQGAKLIAISNVAYSSGVESRHPSGKKLMDLAQVVIDNHGEKGDACVEIKGLPQKVSPSSTVVGAAIANSIVAAAAEILMGKNIHPPILYSANIDGGDQHNNKIFNEYRNVIYYL</sequence>
<dbReference type="InterPro" id="IPR035472">
    <property type="entry name" value="RpiR-like_SIS"/>
</dbReference>
<dbReference type="STRING" id="1120976.SAMN03080606_00094"/>
<dbReference type="Pfam" id="PF13580">
    <property type="entry name" value="SIS_2"/>
    <property type="match status" value="1"/>
</dbReference>
<dbReference type="Gene3D" id="3.40.50.10490">
    <property type="entry name" value="Glucose-6-phosphate isomerase like protein, domain 1"/>
    <property type="match status" value="1"/>
</dbReference>
<protein>
    <submittedName>
        <fullName evidence="2">Uncharacterized protein, contains SIS (Sugar ISomerase) phosphosugar binding domain</fullName>
    </submittedName>
</protein>
<dbReference type="CDD" id="cd05013">
    <property type="entry name" value="SIS_RpiR"/>
    <property type="match status" value="1"/>
</dbReference>
<accession>A0A1G5AEP7</accession>
<dbReference type="InterPro" id="IPR001347">
    <property type="entry name" value="SIS_dom"/>
</dbReference>
<evidence type="ECO:0000313" key="3">
    <source>
        <dbReference type="Proteomes" id="UP000198636"/>
    </source>
</evidence>
<dbReference type="InterPro" id="IPR050099">
    <property type="entry name" value="SIS_GmhA/DiaA_subfam"/>
</dbReference>
<evidence type="ECO:0000259" key="1">
    <source>
        <dbReference type="PROSITE" id="PS51464"/>
    </source>
</evidence>
<dbReference type="NCBIfam" id="NF002805">
    <property type="entry name" value="PRK02947.1"/>
    <property type="match status" value="1"/>
</dbReference>
<proteinExistence type="predicted"/>
<dbReference type="PROSITE" id="PS51464">
    <property type="entry name" value="SIS"/>
    <property type="match status" value="1"/>
</dbReference>
<name>A0A1G5AEP7_9FIRM</name>
<organism evidence="2 3">
    <name type="scientific">Alkaliphilus peptidifermentans DSM 18978</name>
    <dbReference type="NCBI Taxonomy" id="1120976"/>
    <lineage>
        <taxon>Bacteria</taxon>
        <taxon>Bacillati</taxon>
        <taxon>Bacillota</taxon>
        <taxon>Clostridia</taxon>
        <taxon>Peptostreptococcales</taxon>
        <taxon>Natronincolaceae</taxon>
        <taxon>Alkaliphilus</taxon>
    </lineage>
</organism>
<dbReference type="Proteomes" id="UP000198636">
    <property type="component" value="Unassembled WGS sequence"/>
</dbReference>
<feature type="domain" description="SIS" evidence="1">
    <location>
        <begin position="33"/>
        <end position="213"/>
    </location>
</feature>
<dbReference type="GO" id="GO:0097367">
    <property type="term" value="F:carbohydrate derivative binding"/>
    <property type="evidence" value="ECO:0007669"/>
    <property type="project" value="InterPro"/>
</dbReference>
<keyword evidence="2" id="KW-0413">Isomerase</keyword>
<gene>
    <name evidence="2" type="ORF">SAMN03080606_00094</name>
</gene>
<dbReference type="GO" id="GO:0016853">
    <property type="term" value="F:isomerase activity"/>
    <property type="evidence" value="ECO:0007669"/>
    <property type="project" value="UniProtKB-KW"/>
</dbReference>
<evidence type="ECO:0000313" key="2">
    <source>
        <dbReference type="EMBL" id="SCX76352.1"/>
    </source>
</evidence>
<dbReference type="RefSeq" id="WP_091538691.1">
    <property type="nucleotide sequence ID" value="NZ_FMUS01000001.1"/>
</dbReference>
<dbReference type="PANTHER" id="PTHR30390:SF7">
    <property type="entry name" value="PHOSPHOHEPTOSE ISOMERASE"/>
    <property type="match status" value="1"/>
</dbReference>
<dbReference type="AlphaFoldDB" id="A0A1G5AEP7"/>
<reference evidence="2 3" key="1">
    <citation type="submission" date="2016-10" db="EMBL/GenBank/DDBJ databases">
        <authorList>
            <person name="de Groot N.N."/>
        </authorList>
    </citation>
    <scope>NUCLEOTIDE SEQUENCE [LARGE SCALE GENOMIC DNA]</scope>
    <source>
        <strain evidence="2 3">DSM 18978</strain>
    </source>
</reference>
<dbReference type="PANTHER" id="PTHR30390">
    <property type="entry name" value="SEDOHEPTULOSE 7-PHOSPHATE ISOMERASE / DNAA INITIATOR-ASSOCIATING FACTOR FOR REPLICATION INITIATION"/>
    <property type="match status" value="1"/>
</dbReference>
<dbReference type="EMBL" id="FMUS01000001">
    <property type="protein sequence ID" value="SCX76352.1"/>
    <property type="molecule type" value="Genomic_DNA"/>
</dbReference>
<dbReference type="InterPro" id="IPR046348">
    <property type="entry name" value="SIS_dom_sf"/>
</dbReference>